<dbReference type="AlphaFoldDB" id="A0A550CEG2"/>
<evidence type="ECO:0000313" key="1">
    <source>
        <dbReference type="EMBL" id="TRM63182.1"/>
    </source>
</evidence>
<sequence length="81" mass="8812">MSTSLRARAYKLGASHGSGSLYSVWLTPTHQGENSEGDARDLRSTALKALRSQDRALMGVNADTSARSSLRSRDIPALWHI</sequence>
<organism evidence="1 2">
    <name type="scientific">Schizophyllum amplum</name>
    <dbReference type="NCBI Taxonomy" id="97359"/>
    <lineage>
        <taxon>Eukaryota</taxon>
        <taxon>Fungi</taxon>
        <taxon>Dikarya</taxon>
        <taxon>Basidiomycota</taxon>
        <taxon>Agaricomycotina</taxon>
        <taxon>Agaricomycetes</taxon>
        <taxon>Agaricomycetidae</taxon>
        <taxon>Agaricales</taxon>
        <taxon>Schizophyllaceae</taxon>
        <taxon>Schizophyllum</taxon>
    </lineage>
</organism>
<gene>
    <name evidence="1" type="ORF">BD626DRAFT_495803</name>
</gene>
<dbReference type="Proteomes" id="UP000320762">
    <property type="component" value="Unassembled WGS sequence"/>
</dbReference>
<accession>A0A550CEG2</accession>
<dbReference type="EMBL" id="VDMD01000010">
    <property type="protein sequence ID" value="TRM63182.1"/>
    <property type="molecule type" value="Genomic_DNA"/>
</dbReference>
<proteinExistence type="predicted"/>
<keyword evidence="2" id="KW-1185">Reference proteome</keyword>
<evidence type="ECO:0000313" key="2">
    <source>
        <dbReference type="Proteomes" id="UP000320762"/>
    </source>
</evidence>
<comment type="caution">
    <text evidence="1">The sequence shown here is derived from an EMBL/GenBank/DDBJ whole genome shotgun (WGS) entry which is preliminary data.</text>
</comment>
<name>A0A550CEG2_9AGAR</name>
<reference evidence="1 2" key="1">
    <citation type="journal article" date="2019" name="New Phytol.">
        <title>Comparative genomics reveals unique wood-decay strategies and fruiting body development in the Schizophyllaceae.</title>
        <authorList>
            <person name="Almasi E."/>
            <person name="Sahu N."/>
            <person name="Krizsan K."/>
            <person name="Balint B."/>
            <person name="Kovacs G.M."/>
            <person name="Kiss B."/>
            <person name="Cseklye J."/>
            <person name="Drula E."/>
            <person name="Henrissat B."/>
            <person name="Nagy I."/>
            <person name="Chovatia M."/>
            <person name="Adam C."/>
            <person name="LaButti K."/>
            <person name="Lipzen A."/>
            <person name="Riley R."/>
            <person name="Grigoriev I.V."/>
            <person name="Nagy L.G."/>
        </authorList>
    </citation>
    <scope>NUCLEOTIDE SEQUENCE [LARGE SCALE GENOMIC DNA]</scope>
    <source>
        <strain evidence="1 2">NL-1724</strain>
    </source>
</reference>
<protein>
    <submittedName>
        <fullName evidence="1">Uncharacterized protein</fullName>
    </submittedName>
</protein>